<feature type="compositionally biased region" description="Acidic residues" evidence="2">
    <location>
        <begin position="164"/>
        <end position="175"/>
    </location>
</feature>
<dbReference type="Pfam" id="PF20918">
    <property type="entry name" value="SPOCS_spoVID-N"/>
    <property type="match status" value="1"/>
</dbReference>
<feature type="coiled-coil region" evidence="1">
    <location>
        <begin position="99"/>
        <end position="129"/>
    </location>
</feature>
<gene>
    <name evidence="4" type="ORF">IAB38_05070</name>
</gene>
<dbReference type="EMBL" id="DVHC01000053">
    <property type="protein sequence ID" value="HIR59404.1"/>
    <property type="molecule type" value="Genomic_DNA"/>
</dbReference>
<reference evidence="4" key="1">
    <citation type="submission" date="2020-10" db="EMBL/GenBank/DDBJ databases">
        <authorList>
            <person name="Gilroy R."/>
        </authorList>
    </citation>
    <scope>NUCLEOTIDE SEQUENCE</scope>
    <source>
        <strain evidence="4">CHK184-20233</strain>
    </source>
</reference>
<evidence type="ECO:0000259" key="3">
    <source>
        <dbReference type="Pfam" id="PF20918"/>
    </source>
</evidence>
<organism evidence="4 5">
    <name type="scientific">Candidatus Onthousia excrementipullorum</name>
    <dbReference type="NCBI Taxonomy" id="2840884"/>
    <lineage>
        <taxon>Bacteria</taxon>
        <taxon>Bacillati</taxon>
        <taxon>Bacillota</taxon>
        <taxon>Bacilli</taxon>
        <taxon>Candidatus Onthousia</taxon>
    </lineage>
</organism>
<evidence type="ECO:0000313" key="5">
    <source>
        <dbReference type="Proteomes" id="UP000824232"/>
    </source>
</evidence>
<name>A0A9D1DV66_9FIRM</name>
<accession>A0A9D1DV66</accession>
<keyword evidence="1" id="KW-0175">Coiled coil</keyword>
<dbReference type="Gene3D" id="3.10.350.10">
    <property type="entry name" value="LysM domain"/>
    <property type="match status" value="1"/>
</dbReference>
<dbReference type="AlphaFoldDB" id="A0A9D1DV66"/>
<sequence length="277" mass="31723">MKQIVTLEKEIAFKTMVGEISSISLEPDLAFINDSEIEGNLIISGTYKMTEASTIEEEFSYKVPVEIMLTTALEEETRKVDINNFTYAIVNEEALSITVELLIEGLEKIEVEEEEVEEEEEEEVEEVIEPKEEVSGDVREIKDEEIRENETVEDNTKEEIEVLTTDEEKEEEPVSLEEKLPSLEEVPVMKEEEKVTEPAMKEDTSNKQVMDSIFSAFANTEETYSTYSVYILREDDNLEEVIAKYNTNREVLSEYNDLDNLKVGSKLIIPTSVESND</sequence>
<feature type="compositionally biased region" description="Basic and acidic residues" evidence="2">
    <location>
        <begin position="143"/>
        <end position="160"/>
    </location>
</feature>
<feature type="region of interest" description="Disordered" evidence="2">
    <location>
        <begin position="143"/>
        <end position="178"/>
    </location>
</feature>
<proteinExistence type="predicted"/>
<evidence type="ECO:0000313" key="4">
    <source>
        <dbReference type="EMBL" id="HIR59404.1"/>
    </source>
</evidence>
<dbReference type="InterPro" id="IPR036779">
    <property type="entry name" value="LysM_dom_sf"/>
</dbReference>
<evidence type="ECO:0000256" key="1">
    <source>
        <dbReference type="SAM" id="Coils"/>
    </source>
</evidence>
<evidence type="ECO:0000256" key="2">
    <source>
        <dbReference type="SAM" id="MobiDB-lite"/>
    </source>
</evidence>
<dbReference type="InterPro" id="IPR048862">
    <property type="entry name" value="SPOCS_spoVID_N"/>
</dbReference>
<comment type="caution">
    <text evidence="4">The sequence shown here is derived from an EMBL/GenBank/DDBJ whole genome shotgun (WGS) entry which is preliminary data.</text>
</comment>
<protein>
    <submittedName>
        <fullName evidence="4">LysM peptidoglycan-binding domain-containing protein</fullName>
    </submittedName>
</protein>
<reference evidence="4" key="2">
    <citation type="journal article" date="2021" name="PeerJ">
        <title>Extensive microbial diversity within the chicken gut microbiome revealed by metagenomics and culture.</title>
        <authorList>
            <person name="Gilroy R."/>
            <person name="Ravi A."/>
            <person name="Getino M."/>
            <person name="Pursley I."/>
            <person name="Horton D.L."/>
            <person name="Alikhan N.F."/>
            <person name="Baker D."/>
            <person name="Gharbi K."/>
            <person name="Hall N."/>
            <person name="Watson M."/>
            <person name="Adriaenssens E.M."/>
            <person name="Foster-Nyarko E."/>
            <person name="Jarju S."/>
            <person name="Secka A."/>
            <person name="Antonio M."/>
            <person name="Oren A."/>
            <person name="Chaudhuri R.R."/>
            <person name="La Ragione R."/>
            <person name="Hildebrand F."/>
            <person name="Pallen M.J."/>
        </authorList>
    </citation>
    <scope>NUCLEOTIDE SEQUENCE</scope>
    <source>
        <strain evidence="4">CHK184-20233</strain>
    </source>
</reference>
<dbReference type="Proteomes" id="UP000824232">
    <property type="component" value="Unassembled WGS sequence"/>
</dbReference>
<feature type="domain" description="Stage VI sporulation protein D N-terminal" evidence="3">
    <location>
        <begin position="6"/>
        <end position="106"/>
    </location>
</feature>